<evidence type="ECO:0000259" key="12">
    <source>
        <dbReference type="Pfam" id="PF02225"/>
    </source>
</evidence>
<protein>
    <submittedName>
        <fullName evidence="14">Subtilisin protease</fullName>
    </submittedName>
</protein>
<dbReference type="Gene3D" id="3.40.50.200">
    <property type="entry name" value="Peptidase S8/S53 domain"/>
    <property type="match status" value="1"/>
</dbReference>
<dbReference type="PANTHER" id="PTHR43806">
    <property type="entry name" value="PEPTIDASE S8"/>
    <property type="match status" value="1"/>
</dbReference>
<evidence type="ECO:0000256" key="7">
    <source>
        <dbReference type="ARBA" id="ARBA00022825"/>
    </source>
</evidence>
<keyword evidence="15" id="KW-1185">Reference proteome</keyword>
<accession>F4RXN0</accession>
<dbReference type="InterPro" id="IPR015500">
    <property type="entry name" value="Peptidase_S8_subtilisin-rel"/>
</dbReference>
<dbReference type="Proteomes" id="UP000001072">
    <property type="component" value="Unassembled WGS sequence"/>
</dbReference>
<dbReference type="InterPro" id="IPR046450">
    <property type="entry name" value="PA_dom_sf"/>
</dbReference>
<sequence>MAPHNHLLQCVYVTLSLFCLLSQPFVCLGVDMNPIEELEYLVKLQDGVSVDSVCEKLKEQDVKHQVTMKMDTNDLVNLFTIKLKSASDAEVLNQNPQVMKVQAVQTMKRADPTMGNTLTTQGVKPTNSAFGPHRQTRVADMHKLGRFGQGIKIAIIDSGVDCSHPALGGGFGPGKKISFGADLVGDNFDGHTVNNPNPTPCTPCGMHGTHTTGIIGADDVGFGFNGVAPNATLGMYLFGCDGSAGTTDALTAKALLQAYKDGAQIISGSLGGIGGWSTGDILSDTVDALAAKGVIVVLAVGNEGNEGVFYTETPAASPSVISTGWVQSSTTVMTTFVASNNKEMSYHSASRINGTNLKVWFNPNIGPEGDACSPPGPESLDLSNVVVLIKRGVCTFITKLQNVRKRGARRVLIYMTDENIVTLEGRLQGIDLGTISNSDGLYIIQQAQQDPNFSLSFPERPHLFAYDAGQVNPASNYGPSFDFKSIQPNFCAVGGNMLSTVPVKDGSYLFSGGNEWIVNGHPTVFYSQMAGIAALVLSTRTEKLNIQQLRALLSTTSQMIVTINSTSILEPAIHQGSGLVNAYCAAYTKTLVSIGSMTLRDLEHFTGRQEFTITNVGTQSYSYTIEHRPAQTLASFAPGTSTPSANPLPIDGHPPANMQTNPQTFQVAPGQTKTIVVQFTPPQGLDQKVLPIYSGYVYLKTDSECERHSIPYYGVYGSMRSQKYINYGPDTEPWTQYKLPRVSNSNRTTPTKPFTFAADDVPWMRYRLDMGTPWSQLDLATSDSILGSRDLAPSSGPEVSLDAYRNIKLIESTFRGVKLLGRLDKSNNTFANRPAATVTFVQPLSGLMNPYTNLTAAVNIPDGSYKILLRVLSIFGDPTKPGDYDAYLSDAFTVARTGAPTTIPA</sequence>
<gene>
    <name evidence="14" type="ORF">MELLADRAFT_123509</name>
</gene>
<evidence type="ECO:0000256" key="2">
    <source>
        <dbReference type="ARBA" id="ARBA00022512"/>
    </source>
</evidence>
<dbReference type="InterPro" id="IPR036852">
    <property type="entry name" value="Peptidase_S8/S53_dom_sf"/>
</dbReference>
<dbReference type="Pfam" id="PF02225">
    <property type="entry name" value="PA"/>
    <property type="match status" value="1"/>
</dbReference>
<dbReference type="GO" id="GO:0006508">
    <property type="term" value="P:proteolysis"/>
    <property type="evidence" value="ECO:0007669"/>
    <property type="project" value="UniProtKB-KW"/>
</dbReference>
<proteinExistence type="inferred from homology"/>
<evidence type="ECO:0000313" key="14">
    <source>
        <dbReference type="EMBL" id="EGG02753.1"/>
    </source>
</evidence>
<keyword evidence="4 14" id="KW-0645">Protease</keyword>
<dbReference type="PROSITE" id="PS51892">
    <property type="entry name" value="SUBTILASE"/>
    <property type="match status" value="1"/>
</dbReference>
<dbReference type="eggNOG" id="KOG4266">
    <property type="taxonomic scope" value="Eukaryota"/>
</dbReference>
<dbReference type="OrthoDB" id="206201at2759"/>
<evidence type="ECO:0000313" key="15">
    <source>
        <dbReference type="Proteomes" id="UP000001072"/>
    </source>
</evidence>
<dbReference type="Gene3D" id="3.50.30.30">
    <property type="match status" value="1"/>
</dbReference>
<evidence type="ECO:0000256" key="1">
    <source>
        <dbReference type="ARBA" id="ARBA00011073"/>
    </source>
</evidence>
<comment type="caution">
    <text evidence="8">Lacks conserved residue(s) required for the propagation of feature annotation.</text>
</comment>
<dbReference type="GO" id="GO:0005615">
    <property type="term" value="C:extracellular space"/>
    <property type="evidence" value="ECO:0007669"/>
    <property type="project" value="TreeGrafter"/>
</dbReference>
<dbReference type="InterPro" id="IPR023827">
    <property type="entry name" value="Peptidase_S8_Asp-AS"/>
</dbReference>
<dbReference type="Pfam" id="PF00082">
    <property type="entry name" value="Peptidase_S8"/>
    <property type="match status" value="1"/>
</dbReference>
<evidence type="ECO:0000256" key="4">
    <source>
        <dbReference type="ARBA" id="ARBA00022670"/>
    </source>
</evidence>
<dbReference type="GO" id="GO:0016020">
    <property type="term" value="C:membrane"/>
    <property type="evidence" value="ECO:0007669"/>
    <property type="project" value="InterPro"/>
</dbReference>
<dbReference type="InterPro" id="IPR003137">
    <property type="entry name" value="PA_domain"/>
</dbReference>
<evidence type="ECO:0000259" key="11">
    <source>
        <dbReference type="Pfam" id="PF00082"/>
    </source>
</evidence>
<dbReference type="Pfam" id="PF06280">
    <property type="entry name" value="fn3_5"/>
    <property type="match status" value="1"/>
</dbReference>
<dbReference type="InterPro" id="IPR000209">
    <property type="entry name" value="Peptidase_S8/S53_dom"/>
</dbReference>
<keyword evidence="7" id="KW-0720">Serine protease</keyword>
<organism evidence="15">
    <name type="scientific">Melampsora larici-populina (strain 98AG31 / pathotype 3-4-7)</name>
    <name type="common">Poplar leaf rust fungus</name>
    <dbReference type="NCBI Taxonomy" id="747676"/>
    <lineage>
        <taxon>Eukaryota</taxon>
        <taxon>Fungi</taxon>
        <taxon>Dikarya</taxon>
        <taxon>Basidiomycota</taxon>
        <taxon>Pucciniomycotina</taxon>
        <taxon>Pucciniomycetes</taxon>
        <taxon>Pucciniales</taxon>
        <taxon>Melampsoraceae</taxon>
        <taxon>Melampsora</taxon>
    </lineage>
</organism>
<feature type="chain" id="PRO_5003321849" evidence="10">
    <location>
        <begin position="30"/>
        <end position="905"/>
    </location>
</feature>
<dbReference type="PANTHER" id="PTHR43806:SF66">
    <property type="entry name" value="SERIN ENDOPEPTIDASE"/>
    <property type="match status" value="1"/>
</dbReference>
<evidence type="ECO:0000259" key="13">
    <source>
        <dbReference type="Pfam" id="PF06280"/>
    </source>
</evidence>
<keyword evidence="2" id="KW-0134">Cell wall</keyword>
<evidence type="ECO:0000256" key="6">
    <source>
        <dbReference type="ARBA" id="ARBA00022801"/>
    </source>
</evidence>
<dbReference type="GO" id="GO:0004252">
    <property type="term" value="F:serine-type endopeptidase activity"/>
    <property type="evidence" value="ECO:0007669"/>
    <property type="project" value="InterPro"/>
</dbReference>
<dbReference type="PRINTS" id="PR00723">
    <property type="entry name" value="SUBTILISIN"/>
</dbReference>
<dbReference type="Gene3D" id="2.60.40.10">
    <property type="entry name" value="Immunoglobulins"/>
    <property type="match status" value="1"/>
</dbReference>
<dbReference type="KEGG" id="mlr:MELLADRAFT_123509"/>
<dbReference type="EMBL" id="GL883128">
    <property type="protein sequence ID" value="EGG02753.1"/>
    <property type="molecule type" value="Genomic_DNA"/>
</dbReference>
<dbReference type="GeneID" id="18926368"/>
<feature type="signal peptide" evidence="10">
    <location>
        <begin position="1"/>
        <end position="29"/>
    </location>
</feature>
<keyword evidence="3" id="KW-0964">Secreted</keyword>
<dbReference type="HOGENOM" id="CLU_003559_1_2_1"/>
<feature type="compositionally biased region" description="Polar residues" evidence="9">
    <location>
        <begin position="114"/>
        <end position="129"/>
    </location>
</feature>
<dbReference type="SUPFAM" id="SSF52025">
    <property type="entry name" value="PA domain"/>
    <property type="match status" value="1"/>
</dbReference>
<dbReference type="InterPro" id="IPR010435">
    <property type="entry name" value="C5a/SBT2-like_Fn3"/>
</dbReference>
<dbReference type="InterPro" id="IPR013783">
    <property type="entry name" value="Ig-like_fold"/>
</dbReference>
<feature type="domain" description="Peptidase S8/S53" evidence="11">
    <location>
        <begin position="148"/>
        <end position="557"/>
    </location>
</feature>
<dbReference type="VEuPathDB" id="FungiDB:MELLADRAFT_123509"/>
<feature type="region of interest" description="Disordered" evidence="9">
    <location>
        <begin position="112"/>
        <end position="131"/>
    </location>
</feature>
<evidence type="ECO:0000256" key="10">
    <source>
        <dbReference type="SAM" id="SignalP"/>
    </source>
</evidence>
<comment type="similarity">
    <text evidence="1 8">Belongs to the peptidase S8 family.</text>
</comment>
<dbReference type="InParanoid" id="F4RXN0"/>
<evidence type="ECO:0000256" key="3">
    <source>
        <dbReference type="ARBA" id="ARBA00022525"/>
    </source>
</evidence>
<feature type="domain" description="C5a peptidase/Subtilisin-like protease SBT2-like Fn3-like" evidence="13">
    <location>
        <begin position="598"/>
        <end position="712"/>
    </location>
</feature>
<reference evidence="15" key="1">
    <citation type="journal article" date="2011" name="Proc. Natl. Acad. Sci. U.S.A.">
        <title>Obligate biotrophy features unraveled by the genomic analysis of rust fungi.</title>
        <authorList>
            <person name="Duplessis S."/>
            <person name="Cuomo C.A."/>
            <person name="Lin Y.-C."/>
            <person name="Aerts A."/>
            <person name="Tisserant E."/>
            <person name="Veneault-Fourrey C."/>
            <person name="Joly D.L."/>
            <person name="Hacquard S."/>
            <person name="Amselem J."/>
            <person name="Cantarel B.L."/>
            <person name="Chiu R."/>
            <person name="Coutinho P.M."/>
            <person name="Feau N."/>
            <person name="Field M."/>
            <person name="Frey P."/>
            <person name="Gelhaye E."/>
            <person name="Goldberg J."/>
            <person name="Grabherr M.G."/>
            <person name="Kodira C.D."/>
            <person name="Kohler A."/>
            <person name="Kuees U."/>
            <person name="Lindquist E.A."/>
            <person name="Lucas S.M."/>
            <person name="Mago R."/>
            <person name="Mauceli E."/>
            <person name="Morin E."/>
            <person name="Murat C."/>
            <person name="Pangilinan J.L."/>
            <person name="Park R."/>
            <person name="Pearson M."/>
            <person name="Quesneville H."/>
            <person name="Rouhier N."/>
            <person name="Sakthikumar S."/>
            <person name="Salamov A.A."/>
            <person name="Schmutz J."/>
            <person name="Selles B."/>
            <person name="Shapiro H."/>
            <person name="Tanguay P."/>
            <person name="Tuskan G.A."/>
            <person name="Henrissat B."/>
            <person name="Van de Peer Y."/>
            <person name="Rouze P."/>
            <person name="Ellis J.G."/>
            <person name="Dodds P.N."/>
            <person name="Schein J.E."/>
            <person name="Zhong S."/>
            <person name="Hamelin R.C."/>
            <person name="Grigoriev I.V."/>
            <person name="Szabo L.J."/>
            <person name="Martin F."/>
        </authorList>
    </citation>
    <scope>NUCLEOTIDE SEQUENCE [LARGE SCALE GENOMIC DNA]</scope>
    <source>
        <strain evidence="15">98AG31 / pathotype 3-4-7</strain>
    </source>
</reference>
<evidence type="ECO:0000256" key="5">
    <source>
        <dbReference type="ARBA" id="ARBA00022729"/>
    </source>
</evidence>
<keyword evidence="5 10" id="KW-0732">Signal</keyword>
<name>F4RXN0_MELLP</name>
<dbReference type="SUPFAM" id="SSF52743">
    <property type="entry name" value="Subtilisin-like"/>
    <property type="match status" value="1"/>
</dbReference>
<dbReference type="InterPro" id="IPR050131">
    <property type="entry name" value="Peptidase_S8_subtilisin-like"/>
</dbReference>
<evidence type="ECO:0000256" key="9">
    <source>
        <dbReference type="SAM" id="MobiDB-lite"/>
    </source>
</evidence>
<dbReference type="RefSeq" id="XP_007413866.1">
    <property type="nucleotide sequence ID" value="XM_007413804.1"/>
</dbReference>
<dbReference type="PROSITE" id="PS00136">
    <property type="entry name" value="SUBTILASE_ASP"/>
    <property type="match status" value="1"/>
</dbReference>
<keyword evidence="6" id="KW-0378">Hydrolase</keyword>
<feature type="domain" description="PA" evidence="12">
    <location>
        <begin position="369"/>
        <end position="437"/>
    </location>
</feature>
<dbReference type="AlphaFoldDB" id="F4RXN0"/>
<evidence type="ECO:0000256" key="8">
    <source>
        <dbReference type="PROSITE-ProRule" id="PRU01240"/>
    </source>
</evidence>